<feature type="binding site" evidence="8">
    <location>
        <position position="152"/>
    </location>
    <ligand>
        <name>ATP</name>
        <dbReference type="ChEBI" id="CHEBI:30616"/>
    </ligand>
</feature>
<dbReference type="Gene3D" id="3.40.50.300">
    <property type="entry name" value="P-loop containing nucleotide triphosphate hydrolases"/>
    <property type="match status" value="1"/>
</dbReference>
<dbReference type="InterPro" id="IPR027417">
    <property type="entry name" value="P-loop_NTPase"/>
</dbReference>
<keyword evidence="7 8" id="KW-0238">DNA-binding</keyword>
<feature type="region of interest" description="Domain III, AAA+ region" evidence="8">
    <location>
        <begin position="104"/>
        <end position="320"/>
    </location>
</feature>
<dbReference type="PANTHER" id="PTHR30050:SF2">
    <property type="entry name" value="CHROMOSOMAL REPLICATION INITIATOR PROTEIN DNAA"/>
    <property type="match status" value="1"/>
</dbReference>
<keyword evidence="3 8" id="KW-0235">DNA replication</keyword>
<evidence type="ECO:0000256" key="9">
    <source>
        <dbReference type="NCBIfam" id="TIGR00362"/>
    </source>
</evidence>
<dbReference type="SMART" id="SM00760">
    <property type="entry name" value="Bac_DnaA_C"/>
    <property type="match status" value="1"/>
</dbReference>
<dbReference type="InterPro" id="IPR003593">
    <property type="entry name" value="AAA+_ATPase"/>
</dbReference>
<dbReference type="HAMAP" id="MF_00377">
    <property type="entry name" value="DnaA_bact"/>
    <property type="match status" value="1"/>
</dbReference>
<dbReference type="SUPFAM" id="SSF48295">
    <property type="entry name" value="TrpR-like"/>
    <property type="match status" value="1"/>
</dbReference>
<dbReference type="Pfam" id="PF11638">
    <property type="entry name" value="DnaA_N"/>
    <property type="match status" value="1"/>
</dbReference>
<dbReference type="GO" id="GO:0003688">
    <property type="term" value="F:DNA replication origin binding"/>
    <property type="evidence" value="ECO:0007669"/>
    <property type="project" value="UniProtKB-UniRule"/>
</dbReference>
<dbReference type="AlphaFoldDB" id="A0A1D7ZWW6"/>
<dbReference type="GO" id="GO:0005886">
    <property type="term" value="C:plasma membrane"/>
    <property type="evidence" value="ECO:0007669"/>
    <property type="project" value="TreeGrafter"/>
</dbReference>
<organism evidence="15 16">
    <name type="scientific">Limosilactobacillus fermentum</name>
    <name type="common">Lactobacillus fermentum</name>
    <dbReference type="NCBI Taxonomy" id="1613"/>
    <lineage>
        <taxon>Bacteria</taxon>
        <taxon>Bacillati</taxon>
        <taxon>Bacillota</taxon>
        <taxon>Bacilli</taxon>
        <taxon>Lactobacillales</taxon>
        <taxon>Lactobacillaceae</taxon>
        <taxon>Limosilactobacillus</taxon>
    </lineage>
</organism>
<evidence type="ECO:0000256" key="6">
    <source>
        <dbReference type="ARBA" id="ARBA00023121"/>
    </source>
</evidence>
<dbReference type="Pfam" id="PF08299">
    <property type="entry name" value="Bac_DnaA_C"/>
    <property type="match status" value="1"/>
</dbReference>
<dbReference type="Gene3D" id="1.10.8.60">
    <property type="match status" value="1"/>
</dbReference>
<dbReference type="Proteomes" id="UP000094714">
    <property type="component" value="Chromosome"/>
</dbReference>
<sequence length="440" mass="50225">MILTELDSLWEAIQNSFRKSKGDTTYKNLIAPAKPLDFANGRLRIQLPSQYHRDFWEQLTDQVVEIVYQRTGQEIRPDYVLATDPTPLAQTPPRPQSTFKEETPLNPEYTFQTFIEGRSNMMAYASAFAASESPGDQYNPLLIYGGVGLGKTHLMQAIANNMKFHNPSVRIKYVTSENFMNDFVNSIKSGTQEEFRREYRDLDALLVDDIQFFASKGETQTEFFNTFNVLYDNKKQIVLTSDKDPREIPNLTARLVSRFMWGVPVEITSPALETRIAILKSKAEEEHLDVPNDVLNFVAQRINTNVRELEGALMRIRVFSELHQQPITLKLATEALQGMVANTETTVTIDLIQKRVATYYNINQSDITGKKRTKNIVVPRQIAMYLSRELTDNSLPKIGKEFGGKDHTTVLHAIDKIERQVQEDARLQGDLVKLKNDLQA</sequence>
<keyword evidence="6 8" id="KW-0446">Lipid-binding</keyword>
<dbReference type="InterPro" id="IPR020591">
    <property type="entry name" value="Chromosome_initiator_DnaA-like"/>
</dbReference>
<feature type="binding site" evidence="8">
    <location>
        <position position="150"/>
    </location>
    <ligand>
        <name>ATP</name>
        <dbReference type="ChEBI" id="CHEBI:30616"/>
    </ligand>
</feature>
<dbReference type="FunFam" id="1.10.1750.10:FF:000002">
    <property type="entry name" value="Chromosomal replication initiator protein DnaA"/>
    <property type="match status" value="1"/>
</dbReference>
<evidence type="ECO:0000256" key="1">
    <source>
        <dbReference type="ARBA" id="ARBA00006583"/>
    </source>
</evidence>
<evidence type="ECO:0000256" key="4">
    <source>
        <dbReference type="ARBA" id="ARBA00022741"/>
    </source>
</evidence>
<dbReference type="InterPro" id="IPR018312">
    <property type="entry name" value="Chromosome_initiator_DnaA_CS"/>
</dbReference>
<keyword evidence="5 8" id="KW-0067">ATP-binding</keyword>
<reference evidence="15 16" key="1">
    <citation type="submission" date="2016-09" db="EMBL/GenBank/DDBJ databases">
        <title>Genome Sequence of the Lactobacillus fermentum strain NCC2970 (CNCM I-5068).</title>
        <authorList>
            <person name="Barretto C."/>
            <person name="Ngom-Bru C."/>
            <person name="Genevaz A."/>
            <person name="Fournier C."/>
            <person name="Moine D."/>
            <person name="Kassam M."/>
            <person name="Iltis A."/>
            <person name="Sagory-Zalkind P."/>
            <person name="Faucherand G."/>
            <person name="Descombes P."/>
            <person name="Duboux S."/>
        </authorList>
    </citation>
    <scope>NUCLEOTIDE SEQUENCE [LARGE SCALE GENOMIC DNA]</scope>
    <source>
        <strain evidence="15 16">NCC2970</strain>
    </source>
</reference>
<dbReference type="SUPFAM" id="SSF52540">
    <property type="entry name" value="P-loop containing nucleoside triphosphate hydrolases"/>
    <property type="match status" value="1"/>
</dbReference>
<dbReference type="InterPro" id="IPR013317">
    <property type="entry name" value="DnaA_dom"/>
</dbReference>
<evidence type="ECO:0000256" key="3">
    <source>
        <dbReference type="ARBA" id="ARBA00022705"/>
    </source>
</evidence>
<gene>
    <name evidence="8" type="primary">dnaA</name>
    <name evidence="15" type="ORF">LACFE_CDS0890</name>
</gene>
<protein>
    <recommendedName>
        <fullName evidence="8 9">Chromosomal replication initiator protein DnaA</fullName>
    </recommendedName>
</protein>
<dbReference type="InterPro" id="IPR010921">
    <property type="entry name" value="Trp_repressor/repl_initiator"/>
</dbReference>
<evidence type="ECO:0000256" key="11">
    <source>
        <dbReference type="RuleBase" id="RU004227"/>
    </source>
</evidence>
<dbReference type="EMBL" id="CP017151">
    <property type="protein sequence ID" value="AOR74350.1"/>
    <property type="molecule type" value="Genomic_DNA"/>
</dbReference>
<dbReference type="GO" id="GO:0008289">
    <property type="term" value="F:lipid binding"/>
    <property type="evidence" value="ECO:0007669"/>
    <property type="project" value="UniProtKB-KW"/>
</dbReference>
<dbReference type="InterPro" id="IPR024633">
    <property type="entry name" value="DnaA_N_dom"/>
</dbReference>
<name>A0A1D7ZWW6_LIMFE</name>
<dbReference type="GO" id="GO:0006275">
    <property type="term" value="P:regulation of DNA replication"/>
    <property type="evidence" value="ECO:0007669"/>
    <property type="project" value="UniProtKB-UniRule"/>
</dbReference>
<evidence type="ECO:0000313" key="16">
    <source>
        <dbReference type="Proteomes" id="UP000094714"/>
    </source>
</evidence>
<evidence type="ECO:0000313" key="15">
    <source>
        <dbReference type="EMBL" id="AOR74350.1"/>
    </source>
</evidence>
<evidence type="ECO:0000256" key="10">
    <source>
        <dbReference type="RuleBase" id="RU000577"/>
    </source>
</evidence>
<feature type="binding site" evidence="8">
    <location>
        <position position="148"/>
    </location>
    <ligand>
        <name>ATP</name>
        <dbReference type="ChEBI" id="CHEBI:30616"/>
    </ligand>
</feature>
<evidence type="ECO:0000256" key="12">
    <source>
        <dbReference type="SAM" id="MobiDB-lite"/>
    </source>
</evidence>
<evidence type="ECO:0000256" key="8">
    <source>
        <dbReference type="HAMAP-Rule" id="MF_00377"/>
    </source>
</evidence>
<dbReference type="FunFam" id="1.10.8.60:FF:000003">
    <property type="entry name" value="Chromosomal replication initiator protein DnaA"/>
    <property type="match status" value="1"/>
</dbReference>
<accession>A0A1D7ZWW6</accession>
<feature type="domain" description="Chromosomal replication initiator DnaA C-terminal" evidence="14">
    <location>
        <begin position="348"/>
        <end position="417"/>
    </location>
</feature>
<dbReference type="InterPro" id="IPR001957">
    <property type="entry name" value="Chromosome_initiator_DnaA"/>
</dbReference>
<dbReference type="Gene3D" id="3.30.300.180">
    <property type="match status" value="1"/>
</dbReference>
<dbReference type="PRINTS" id="PR00051">
    <property type="entry name" value="DNAA"/>
</dbReference>
<proteinExistence type="inferred from homology"/>
<comment type="domain">
    <text evidence="8">Domain I is involved in oligomerization and binding regulators, domain II is flexibile and of varying length in different bacteria, domain III forms the AAA+ region, while domain IV binds dsDNA.</text>
</comment>
<comment type="subcellular location">
    <subcellularLocation>
        <location evidence="8">Cytoplasm</location>
    </subcellularLocation>
</comment>
<evidence type="ECO:0000256" key="5">
    <source>
        <dbReference type="ARBA" id="ARBA00022840"/>
    </source>
</evidence>
<comment type="caution">
    <text evidence="8">Lacks conserved residue(s) required for the propagation of feature annotation.</text>
</comment>
<keyword evidence="2 8" id="KW-0963">Cytoplasm</keyword>
<comment type="subunit">
    <text evidence="8">Oligomerizes as a right-handed, spiral filament on DNA at oriC.</text>
</comment>
<dbReference type="PATRIC" id="fig|1613.112.peg.934"/>
<comment type="function">
    <text evidence="8 10">Plays an essential role in the initiation and regulation of chromosomal replication. ATP-DnaA binds to the origin of replication (oriC) to initiate formation of the DNA replication initiation complex once per cell cycle. Binds the DnaA box (a 9 base pair repeat at the origin) and separates the double-stranded (ds)DNA. Forms a right-handed helical filament on oriC DNA; dsDNA binds to the exterior of the filament while single-stranded (ss)DNA is stabiized in the filament's interior. The ATP-DnaA-oriC complex binds and stabilizes one strand of the AT-rich DNA unwinding element (DUE), permitting loading of DNA polymerase. After initiation quickly degrades to an ADP-DnaA complex that is not apt for DNA replication. Binds acidic phospholipids.</text>
</comment>
<dbReference type="InterPro" id="IPR038454">
    <property type="entry name" value="DnaA_N_sf"/>
</dbReference>
<dbReference type="GO" id="GO:0006270">
    <property type="term" value="P:DNA replication initiation"/>
    <property type="evidence" value="ECO:0007669"/>
    <property type="project" value="UniProtKB-UniRule"/>
</dbReference>
<feature type="domain" description="AAA+ ATPase" evidence="13">
    <location>
        <begin position="137"/>
        <end position="266"/>
    </location>
</feature>
<dbReference type="CDD" id="cd06571">
    <property type="entry name" value="Bac_DnaA_C"/>
    <property type="match status" value="1"/>
</dbReference>
<dbReference type="GO" id="GO:0005524">
    <property type="term" value="F:ATP binding"/>
    <property type="evidence" value="ECO:0007669"/>
    <property type="project" value="UniProtKB-UniRule"/>
</dbReference>
<dbReference type="InterPro" id="IPR013159">
    <property type="entry name" value="DnaA_C"/>
</dbReference>
<feature type="region of interest" description="Disordered" evidence="12">
    <location>
        <begin position="82"/>
        <end position="102"/>
    </location>
</feature>
<feature type="region of interest" description="Domain IV, binds dsDNA" evidence="8">
    <location>
        <begin position="321"/>
        <end position="440"/>
    </location>
</feature>
<feature type="region of interest" description="Domain I, interacts with DnaA modulators" evidence="8">
    <location>
        <begin position="1"/>
        <end position="83"/>
    </location>
</feature>
<dbReference type="CDD" id="cd00009">
    <property type="entry name" value="AAA"/>
    <property type="match status" value="1"/>
</dbReference>
<dbReference type="PROSITE" id="PS01008">
    <property type="entry name" value="DNAA"/>
    <property type="match status" value="1"/>
</dbReference>
<dbReference type="PANTHER" id="PTHR30050">
    <property type="entry name" value="CHROMOSOMAL REPLICATION INITIATOR PROTEIN DNAA"/>
    <property type="match status" value="1"/>
</dbReference>
<evidence type="ECO:0000256" key="7">
    <source>
        <dbReference type="ARBA" id="ARBA00023125"/>
    </source>
</evidence>
<dbReference type="Gene3D" id="1.10.1750.10">
    <property type="match status" value="1"/>
</dbReference>
<evidence type="ECO:0000259" key="13">
    <source>
        <dbReference type="SMART" id="SM00382"/>
    </source>
</evidence>
<dbReference type="Pfam" id="PF00308">
    <property type="entry name" value="Bac_DnaA"/>
    <property type="match status" value="1"/>
</dbReference>
<dbReference type="GO" id="GO:0005737">
    <property type="term" value="C:cytoplasm"/>
    <property type="evidence" value="ECO:0007669"/>
    <property type="project" value="UniProtKB-SubCell"/>
</dbReference>
<feature type="binding site" evidence="8">
    <location>
        <position position="151"/>
    </location>
    <ligand>
        <name>ATP</name>
        <dbReference type="ChEBI" id="CHEBI:30616"/>
    </ligand>
</feature>
<keyword evidence="4 8" id="KW-0547">Nucleotide-binding</keyword>
<comment type="similarity">
    <text evidence="1 8 11">Belongs to the DnaA family.</text>
</comment>
<evidence type="ECO:0000259" key="14">
    <source>
        <dbReference type="SMART" id="SM00760"/>
    </source>
</evidence>
<dbReference type="SMART" id="SM00382">
    <property type="entry name" value="AAA"/>
    <property type="match status" value="1"/>
</dbReference>
<evidence type="ECO:0000256" key="2">
    <source>
        <dbReference type="ARBA" id="ARBA00022490"/>
    </source>
</evidence>
<dbReference type="FunFam" id="3.40.50.300:FF:000668">
    <property type="entry name" value="Chromosomal replication initiator protein DnaA"/>
    <property type="match status" value="1"/>
</dbReference>
<dbReference type="NCBIfam" id="TIGR00362">
    <property type="entry name" value="DnaA"/>
    <property type="match status" value="1"/>
</dbReference>